<comment type="caution">
    <text evidence="1">The sequence shown here is derived from an EMBL/GenBank/DDBJ whole genome shotgun (WGS) entry which is preliminary data.</text>
</comment>
<sequence length="340" mass="37117">MYAPYLSRITLQYEEEFEQDALVRGRGVGGNERARSDSFCGFGHPSSSSGRLRRRGLGLKIDSRTPIRDYLKNKLILDDKRCTPTQSALVLSPLLVSASQLFGLMSSTLWTIRSFTKGQAVRMRESAKTFRRPGGKVALSKKKASTTSVSVSATDSDCDSYAVDGGLSDDSNDFRNLCIDGGQQCWFDIDIGLFLDPVAPQRPALWLLLPFPRHRLWSNRVLSLHTIEDQVSKNEFLSWLSSFQRVMVEGSHDPTISGIFASTVASSVASTSTSVSSSIPSSAAHASSASSASVPSTVAPSVISSASPLVKPNNMLQIIEYHASQERILELVVVFPARHR</sequence>
<evidence type="ECO:0000313" key="1">
    <source>
        <dbReference type="EMBL" id="KAF4617131.1"/>
    </source>
</evidence>
<dbReference type="AlphaFoldDB" id="A0A8H4QTW2"/>
<protein>
    <submittedName>
        <fullName evidence="1">Uncharacterized protein</fullName>
    </submittedName>
</protein>
<evidence type="ECO:0000313" key="2">
    <source>
        <dbReference type="Proteomes" id="UP000521872"/>
    </source>
</evidence>
<accession>A0A8H4QTW2</accession>
<proteinExistence type="predicted"/>
<keyword evidence="2" id="KW-1185">Reference proteome</keyword>
<dbReference type="EMBL" id="JAACJL010000030">
    <property type="protein sequence ID" value="KAF4617131.1"/>
    <property type="molecule type" value="Genomic_DNA"/>
</dbReference>
<name>A0A8H4QTW2_9AGAR</name>
<organism evidence="1 2">
    <name type="scientific">Agrocybe pediades</name>
    <dbReference type="NCBI Taxonomy" id="84607"/>
    <lineage>
        <taxon>Eukaryota</taxon>
        <taxon>Fungi</taxon>
        <taxon>Dikarya</taxon>
        <taxon>Basidiomycota</taxon>
        <taxon>Agaricomycotina</taxon>
        <taxon>Agaricomycetes</taxon>
        <taxon>Agaricomycetidae</taxon>
        <taxon>Agaricales</taxon>
        <taxon>Agaricineae</taxon>
        <taxon>Strophariaceae</taxon>
        <taxon>Agrocybe</taxon>
    </lineage>
</organism>
<gene>
    <name evidence="1" type="ORF">D9613_006366</name>
</gene>
<reference evidence="1 2" key="1">
    <citation type="submission" date="2019-12" db="EMBL/GenBank/DDBJ databases">
        <authorList>
            <person name="Floudas D."/>
            <person name="Bentzer J."/>
            <person name="Ahren D."/>
            <person name="Johansson T."/>
            <person name="Persson P."/>
            <person name="Tunlid A."/>
        </authorList>
    </citation>
    <scope>NUCLEOTIDE SEQUENCE [LARGE SCALE GENOMIC DNA]</scope>
    <source>
        <strain evidence="1 2">CBS 102.39</strain>
    </source>
</reference>
<dbReference type="Proteomes" id="UP000521872">
    <property type="component" value="Unassembled WGS sequence"/>
</dbReference>